<comment type="caution">
    <text evidence="1">The sequence shown here is derived from an EMBL/GenBank/DDBJ whole genome shotgun (WGS) entry which is preliminary data.</text>
</comment>
<dbReference type="EMBL" id="MHCS01000045">
    <property type="protein sequence ID" value="OGY25465.1"/>
    <property type="molecule type" value="Genomic_DNA"/>
</dbReference>
<reference evidence="1 2" key="1">
    <citation type="journal article" date="2016" name="Nat. Commun.">
        <title>Thousands of microbial genomes shed light on interconnected biogeochemical processes in an aquifer system.</title>
        <authorList>
            <person name="Anantharaman K."/>
            <person name="Brown C.T."/>
            <person name="Hug L.A."/>
            <person name="Sharon I."/>
            <person name="Castelle C.J."/>
            <person name="Probst A.J."/>
            <person name="Thomas B.C."/>
            <person name="Singh A."/>
            <person name="Wilkins M.J."/>
            <person name="Karaoz U."/>
            <person name="Brodie E.L."/>
            <person name="Williams K.H."/>
            <person name="Hubbard S.S."/>
            <person name="Banfield J.F."/>
        </authorList>
    </citation>
    <scope>NUCLEOTIDE SEQUENCE [LARGE SCALE GENOMIC DNA]</scope>
</reference>
<dbReference type="STRING" id="1802596.A2Z11_03485"/>
<dbReference type="Proteomes" id="UP000176389">
    <property type="component" value="Unassembled WGS sequence"/>
</dbReference>
<dbReference type="AlphaFoldDB" id="A0A1G1WCP9"/>
<organism evidence="1 2">
    <name type="scientific">Candidatus Woykebacteria bacterium RBG_16_43_9</name>
    <dbReference type="NCBI Taxonomy" id="1802596"/>
    <lineage>
        <taxon>Bacteria</taxon>
        <taxon>Candidatus Woykeibacteriota</taxon>
    </lineage>
</organism>
<proteinExistence type="predicted"/>
<name>A0A1G1WCP9_9BACT</name>
<gene>
    <name evidence="1" type="ORF">A2Z11_03485</name>
</gene>
<evidence type="ECO:0000313" key="2">
    <source>
        <dbReference type="Proteomes" id="UP000176389"/>
    </source>
</evidence>
<protein>
    <submittedName>
        <fullName evidence="1">Uncharacterized protein</fullName>
    </submittedName>
</protein>
<sequence length="118" mass="12252">MNVSSEEIAVDTLTTAGDGCSGDCLVQLKAQELGAKLNCLKFAGFCSATLGLGGPTVQSILDDTDQLLDDVANGLINDDEAIKAIAEPLKTLLDTANNNEHTPSLFIISPAPGPYSFP</sequence>
<evidence type="ECO:0000313" key="1">
    <source>
        <dbReference type="EMBL" id="OGY25465.1"/>
    </source>
</evidence>
<accession>A0A1G1WCP9</accession>